<evidence type="ECO:0000313" key="4">
    <source>
        <dbReference type="EMBL" id="SEG43093.1"/>
    </source>
</evidence>
<sequence>MMMTPSTSHVRTTLLAAMSAAVACVASAQTDSTTPAVDAQPAGDAQTATISVRSNLVVVPALVKTKSGDIVFTLGKDDFQLTDNGIPQKLRLEEDTGGEPLALVIVVETGSDGAEKLHQYGQLGALLDNVIGAVPRKVAVVGFDSAPTVEQPFTPSLNAVNITLGSLQPGDQKAAIYDALSFAVEMLRKQPTSYRRAILLFSETLDHGSHTSLVDTLHAVADTNTTIYTVSFNSTKAELKHGGAISSSHDPGPAHGCFAHDDTIAPAMQPTRSQQNFDCFAQLIPPLRLAKMAAIALGNSMRRNVPETVSKLTGGEYYSFNNEKSMQRALLTIANHVPNRYVLSFRPSSPTTGFHTIQLTLPDHVNLRVEARNGYWIDDPNGAPEVTPSDTPDLPKNAAPVPPQ</sequence>
<protein>
    <submittedName>
        <fullName evidence="4">VWFA-related domain-containing protein</fullName>
    </submittedName>
</protein>
<evidence type="ECO:0000256" key="2">
    <source>
        <dbReference type="SAM" id="SignalP"/>
    </source>
</evidence>
<dbReference type="AlphaFoldDB" id="A0A1H6A2W1"/>
<feature type="domain" description="VWFA" evidence="3">
    <location>
        <begin position="136"/>
        <end position="202"/>
    </location>
</feature>
<dbReference type="InterPro" id="IPR017802">
    <property type="entry name" value="VWFA-rel_acidobac-type"/>
</dbReference>
<keyword evidence="5" id="KW-1185">Reference proteome</keyword>
<keyword evidence="2" id="KW-0732">Signal</keyword>
<feature type="chain" id="PRO_5009292203" evidence="2">
    <location>
        <begin position="29"/>
        <end position="404"/>
    </location>
</feature>
<evidence type="ECO:0000313" key="5">
    <source>
        <dbReference type="Proteomes" id="UP000236728"/>
    </source>
</evidence>
<dbReference type="RefSeq" id="WP_235011604.1">
    <property type="nucleotide sequence ID" value="NZ_FNVA01000005.1"/>
</dbReference>
<accession>A0A1H6A2W1</accession>
<dbReference type="Proteomes" id="UP000236728">
    <property type="component" value="Unassembled WGS sequence"/>
</dbReference>
<dbReference type="EMBL" id="FNVA01000005">
    <property type="protein sequence ID" value="SEG43093.1"/>
    <property type="molecule type" value="Genomic_DNA"/>
</dbReference>
<dbReference type="Pfam" id="PF13519">
    <property type="entry name" value="VWA_2"/>
    <property type="match status" value="1"/>
</dbReference>
<feature type="region of interest" description="Disordered" evidence="1">
    <location>
        <begin position="376"/>
        <end position="404"/>
    </location>
</feature>
<dbReference type="SUPFAM" id="SSF53300">
    <property type="entry name" value="vWA-like"/>
    <property type="match status" value="1"/>
</dbReference>
<organism evidence="4 5">
    <name type="scientific">Bryocella elongata</name>
    <dbReference type="NCBI Taxonomy" id="863522"/>
    <lineage>
        <taxon>Bacteria</taxon>
        <taxon>Pseudomonadati</taxon>
        <taxon>Acidobacteriota</taxon>
        <taxon>Terriglobia</taxon>
        <taxon>Terriglobales</taxon>
        <taxon>Acidobacteriaceae</taxon>
        <taxon>Bryocella</taxon>
    </lineage>
</organism>
<dbReference type="NCBIfam" id="TIGR03436">
    <property type="entry name" value="acidobact_VWFA"/>
    <property type="match status" value="1"/>
</dbReference>
<gene>
    <name evidence="4" type="ORF">SAMN05421819_2897</name>
</gene>
<dbReference type="Gene3D" id="3.40.50.410">
    <property type="entry name" value="von Willebrand factor, type A domain"/>
    <property type="match status" value="1"/>
</dbReference>
<reference evidence="4 5" key="1">
    <citation type="submission" date="2016-10" db="EMBL/GenBank/DDBJ databases">
        <authorList>
            <person name="de Groot N.N."/>
        </authorList>
    </citation>
    <scope>NUCLEOTIDE SEQUENCE [LARGE SCALE GENOMIC DNA]</scope>
    <source>
        <strain evidence="4 5">DSM 22489</strain>
    </source>
</reference>
<dbReference type="CDD" id="cd00198">
    <property type="entry name" value="vWFA"/>
    <property type="match status" value="1"/>
</dbReference>
<evidence type="ECO:0000259" key="3">
    <source>
        <dbReference type="Pfam" id="PF13519"/>
    </source>
</evidence>
<dbReference type="InterPro" id="IPR036465">
    <property type="entry name" value="vWFA_dom_sf"/>
</dbReference>
<dbReference type="InterPro" id="IPR002035">
    <property type="entry name" value="VWF_A"/>
</dbReference>
<evidence type="ECO:0000256" key="1">
    <source>
        <dbReference type="SAM" id="MobiDB-lite"/>
    </source>
</evidence>
<feature type="signal peptide" evidence="2">
    <location>
        <begin position="1"/>
        <end position="28"/>
    </location>
</feature>
<name>A0A1H6A2W1_9BACT</name>
<proteinExistence type="predicted"/>